<evidence type="ECO:0000256" key="1">
    <source>
        <dbReference type="SAM" id="Phobius"/>
    </source>
</evidence>
<accession>A0A0D2KUE2</accession>
<keyword evidence="1" id="KW-0812">Transmembrane</keyword>
<evidence type="ECO:0000313" key="2">
    <source>
        <dbReference type="EMBL" id="KJA18227.1"/>
    </source>
</evidence>
<feature type="transmembrane region" description="Helical" evidence="1">
    <location>
        <begin position="415"/>
        <end position="435"/>
    </location>
</feature>
<reference evidence="3" key="1">
    <citation type="submission" date="2014-04" db="EMBL/GenBank/DDBJ databases">
        <title>Evolutionary Origins and Diversification of the Mycorrhizal Mutualists.</title>
        <authorList>
            <consortium name="DOE Joint Genome Institute"/>
            <consortium name="Mycorrhizal Genomics Consortium"/>
            <person name="Kohler A."/>
            <person name="Kuo A."/>
            <person name="Nagy L.G."/>
            <person name="Floudas D."/>
            <person name="Copeland A."/>
            <person name="Barry K.W."/>
            <person name="Cichocki N."/>
            <person name="Veneault-Fourrey C."/>
            <person name="LaButti K."/>
            <person name="Lindquist E.A."/>
            <person name="Lipzen A."/>
            <person name="Lundell T."/>
            <person name="Morin E."/>
            <person name="Murat C."/>
            <person name="Riley R."/>
            <person name="Ohm R."/>
            <person name="Sun H."/>
            <person name="Tunlid A."/>
            <person name="Henrissat B."/>
            <person name="Grigoriev I.V."/>
            <person name="Hibbett D.S."/>
            <person name="Martin F."/>
        </authorList>
    </citation>
    <scope>NUCLEOTIDE SEQUENCE [LARGE SCALE GENOMIC DNA]</scope>
    <source>
        <strain evidence="3">FD-334 SS-4</strain>
    </source>
</reference>
<feature type="transmembrane region" description="Helical" evidence="1">
    <location>
        <begin position="123"/>
        <end position="144"/>
    </location>
</feature>
<feature type="transmembrane region" description="Helical" evidence="1">
    <location>
        <begin position="296"/>
        <end position="313"/>
    </location>
</feature>
<dbReference type="OrthoDB" id="4141464at2759"/>
<dbReference type="Proteomes" id="UP000054270">
    <property type="component" value="Unassembled WGS sequence"/>
</dbReference>
<feature type="transmembrane region" description="Helical" evidence="1">
    <location>
        <begin position="377"/>
        <end position="403"/>
    </location>
</feature>
<feature type="transmembrane region" description="Helical" evidence="1">
    <location>
        <begin position="84"/>
        <end position="103"/>
    </location>
</feature>
<feature type="transmembrane region" description="Helical" evidence="1">
    <location>
        <begin position="325"/>
        <end position="348"/>
    </location>
</feature>
<keyword evidence="1" id="KW-1133">Transmembrane helix</keyword>
<feature type="transmembrane region" description="Helical" evidence="1">
    <location>
        <begin position="447"/>
        <end position="469"/>
    </location>
</feature>
<proteinExistence type="predicted"/>
<evidence type="ECO:0000313" key="3">
    <source>
        <dbReference type="Proteomes" id="UP000054270"/>
    </source>
</evidence>
<dbReference type="AlphaFoldDB" id="A0A0D2KUE2"/>
<sequence length="496" mass="55707">MDSVPDAGEIKERPVVEEACKALNEIVEEKQAMYAKETNDTVGAESDLEAQVKPNQGIGQVPAASRLPKTYEGRRAMRVPGFDNLRTVVIYLLVLQNAVIFALSSHPNAFQLEKTAPKTFAAATILIGIGRMALVPLLFFLSGFSNKLALMLHLKSYAHFFARKISRAVLSVLALQGMVMLSKHIYSEVPTTEGTQVPYYATQEGRLSLLNGPTYYILAVFTLDCIHFVFHILNFVIFGAARHRRFITTLLRYHIARIGMLAGLEFWIIFCARGIGLNRLPAHVQKWIYATNSAELHSPFSYIAAYLAGIYFITYHKFILYRFKAICATALTVRLSVSIFLLTTLYFYSPHIIPPHFNLLARPSLTLVGIEGSNWTYYLYIMWAVVLLIDLPEPLIAFFFFNPSLRAPWGRSSRYAYIQIYVQLIMVSAPLGTVAPHFVENFLLRGLFNAVVSFSVGSAVALCMDTIYIRVIRLWKVLSDRGVRLEPDVNAAPISA</sequence>
<name>A0A0D2KUE2_HYPSF</name>
<feature type="transmembrane region" description="Helical" evidence="1">
    <location>
        <begin position="215"/>
        <end position="237"/>
    </location>
</feature>
<protein>
    <submittedName>
        <fullName evidence="2">Uncharacterized protein</fullName>
    </submittedName>
</protein>
<feature type="transmembrane region" description="Helical" evidence="1">
    <location>
        <begin position="165"/>
        <end position="186"/>
    </location>
</feature>
<organism evidence="2 3">
    <name type="scientific">Hypholoma sublateritium (strain FD-334 SS-4)</name>
    <dbReference type="NCBI Taxonomy" id="945553"/>
    <lineage>
        <taxon>Eukaryota</taxon>
        <taxon>Fungi</taxon>
        <taxon>Dikarya</taxon>
        <taxon>Basidiomycota</taxon>
        <taxon>Agaricomycotina</taxon>
        <taxon>Agaricomycetes</taxon>
        <taxon>Agaricomycetidae</taxon>
        <taxon>Agaricales</taxon>
        <taxon>Agaricineae</taxon>
        <taxon>Strophariaceae</taxon>
        <taxon>Hypholoma</taxon>
    </lineage>
</organism>
<dbReference type="EMBL" id="KN817592">
    <property type="protein sequence ID" value="KJA18227.1"/>
    <property type="molecule type" value="Genomic_DNA"/>
</dbReference>
<keyword evidence="1" id="KW-0472">Membrane</keyword>
<feature type="transmembrane region" description="Helical" evidence="1">
    <location>
        <begin position="258"/>
        <end position="276"/>
    </location>
</feature>
<keyword evidence="3" id="KW-1185">Reference proteome</keyword>
<gene>
    <name evidence="2" type="ORF">HYPSUDRAFT_45562</name>
</gene>